<dbReference type="SUPFAM" id="SSF57756">
    <property type="entry name" value="Retrovirus zinc finger-like domains"/>
    <property type="match status" value="1"/>
</dbReference>
<organism evidence="1 2">
    <name type="scientific">Tanacetum coccineum</name>
    <dbReference type="NCBI Taxonomy" id="301880"/>
    <lineage>
        <taxon>Eukaryota</taxon>
        <taxon>Viridiplantae</taxon>
        <taxon>Streptophyta</taxon>
        <taxon>Embryophyta</taxon>
        <taxon>Tracheophyta</taxon>
        <taxon>Spermatophyta</taxon>
        <taxon>Magnoliopsida</taxon>
        <taxon>eudicotyledons</taxon>
        <taxon>Gunneridae</taxon>
        <taxon>Pentapetalae</taxon>
        <taxon>asterids</taxon>
        <taxon>campanulids</taxon>
        <taxon>Asterales</taxon>
        <taxon>Asteraceae</taxon>
        <taxon>Asteroideae</taxon>
        <taxon>Anthemideae</taxon>
        <taxon>Anthemidinae</taxon>
        <taxon>Tanacetum</taxon>
    </lineage>
</organism>
<dbReference type="InterPro" id="IPR036875">
    <property type="entry name" value="Znf_CCHC_sf"/>
</dbReference>
<evidence type="ECO:0000313" key="1">
    <source>
        <dbReference type="EMBL" id="GJS84852.1"/>
    </source>
</evidence>
<keyword evidence="2" id="KW-1185">Reference proteome</keyword>
<evidence type="ECO:0000313" key="2">
    <source>
        <dbReference type="Proteomes" id="UP001151760"/>
    </source>
</evidence>
<sequence>MAFVFSNNSSSTNEAVNTAHGVSAASTQVSATNSTIIDNLSDAIIYAFFTNLRWQMDMLTMRARRFLKNTRRRITINGNESIGFDKSKVECYNCHKRGHFAREYRAPRNQYYKNKESTRRTVYVETSTSTALISRDCLGDYDCSDQAEEGPTNYALMAFSSSSSNSEVSNDSTCSKSCLETVKVLKSQYEQLLKRFEKYELMVVTYKTGLHSIEERLEFYKKNKSGYVEKINGLKWDIQVGEMTIGELRKKL</sequence>
<reference evidence="1" key="1">
    <citation type="journal article" date="2022" name="Int. J. Mol. Sci.">
        <title>Draft Genome of Tanacetum Coccineum: Genomic Comparison of Closely Related Tanacetum-Family Plants.</title>
        <authorList>
            <person name="Yamashiro T."/>
            <person name="Shiraishi A."/>
            <person name="Nakayama K."/>
            <person name="Satake H."/>
        </authorList>
    </citation>
    <scope>NUCLEOTIDE SEQUENCE</scope>
</reference>
<dbReference type="Gene3D" id="4.10.60.10">
    <property type="entry name" value="Zinc finger, CCHC-type"/>
    <property type="match status" value="1"/>
</dbReference>
<comment type="caution">
    <text evidence="1">The sequence shown here is derived from an EMBL/GenBank/DDBJ whole genome shotgun (WGS) entry which is preliminary data.</text>
</comment>
<gene>
    <name evidence="1" type="ORF">Tco_0751393</name>
</gene>
<protein>
    <submittedName>
        <fullName evidence="1">Ribonuclease H-like domain-containing protein</fullName>
    </submittedName>
</protein>
<dbReference type="EMBL" id="BQNB010011007">
    <property type="protein sequence ID" value="GJS84852.1"/>
    <property type="molecule type" value="Genomic_DNA"/>
</dbReference>
<reference evidence="1" key="2">
    <citation type="submission" date="2022-01" db="EMBL/GenBank/DDBJ databases">
        <authorList>
            <person name="Yamashiro T."/>
            <person name="Shiraishi A."/>
            <person name="Satake H."/>
            <person name="Nakayama K."/>
        </authorList>
    </citation>
    <scope>NUCLEOTIDE SEQUENCE</scope>
</reference>
<name>A0ABQ4Z765_9ASTR</name>
<dbReference type="Proteomes" id="UP001151760">
    <property type="component" value="Unassembled WGS sequence"/>
</dbReference>
<proteinExistence type="predicted"/>
<accession>A0ABQ4Z765</accession>